<keyword evidence="1" id="KW-0805">Transcription regulation</keyword>
<dbReference type="PROSITE" id="PS00041">
    <property type="entry name" value="HTH_ARAC_FAMILY_1"/>
    <property type="match status" value="1"/>
</dbReference>
<accession>A0ABX0J176</accession>
<evidence type="ECO:0000256" key="2">
    <source>
        <dbReference type="ARBA" id="ARBA00023125"/>
    </source>
</evidence>
<dbReference type="InterPro" id="IPR041522">
    <property type="entry name" value="CdaR_GGDEF"/>
</dbReference>
<evidence type="ECO:0000256" key="4">
    <source>
        <dbReference type="SAM" id="Phobius"/>
    </source>
</evidence>
<keyword evidence="2" id="KW-0238">DNA-binding</keyword>
<name>A0ABX0J176_9BACL</name>
<dbReference type="Pfam" id="PF17853">
    <property type="entry name" value="GGDEF_2"/>
    <property type="match status" value="1"/>
</dbReference>
<sequence length="772" mass="89522">MSIRLNGIFLKFLGYFIMFILIPVVTLGTLSYIVFSNFVQQEIRSFNQVILHKTSEIVEQKAAEIQNMMYQTVLQVQVKDNDAQKKQQVKELLARIRNSNKFIYDVYVYYGNTQQIIRAEGQYEADYFFRNVYQYKEMNGNQWRKVLSERNNFSVIPTQKVSVLEGSEVNLVTFLTAFPLYDDAIEGNLVVVLEEEKLSSIMNSLNQQSGQSGFVITDSNMKPISSSDKSLLVPMDSLSHTTIYQKLLHNWNDREQNFKTTLEGKNFSVSYIDSQLMDWHYIVFTSLDKMDRQASYIRTLTLVFCLILIGIGIYVAIRLSRNLSRPIYDIMNLFQEAVLVQERSNKDKNEFQYIFQHINFVIDNNKKLQVSAQKQHMLLRDYYIKSLLLGDSANANEPNDELEPILQYPLHTAIVIHSDCFNEESNYAHDNWKNRLMHVIERMMNQENQISGLLTSMGESNISILLNFLDEDMFMDEIRQITECIAHEVDKSGQRISIGIGNVYNSLQYVNKAYEEALMALNFRDLNSTIQFIRYGEAQSIMNTQSNVYTTELEKKLTSHIMMGEAEKVQVLLEDLFTRSFADKAIYRILLDCRQALLDTLNKLVTKHQIRKGNISFQELLHPPEIEQVGVIETKDFIIHAFTELAHHFKSNAETSNAKLMEDIIAFIQQRYDQALSLDIISDAFQLNPKNLSRYFKTHLGINFVDYLNHLRIEKAKELLANDPDLKINQVAEKTGIPNMNSFIWTFKKVEGITPGQFKSLIRSDNEDTNQL</sequence>
<evidence type="ECO:0000256" key="3">
    <source>
        <dbReference type="ARBA" id="ARBA00023163"/>
    </source>
</evidence>
<dbReference type="InterPro" id="IPR018060">
    <property type="entry name" value="HTH_AraC"/>
</dbReference>
<dbReference type="EMBL" id="JAAOIW010000003">
    <property type="protein sequence ID" value="NHN29867.1"/>
    <property type="molecule type" value="Genomic_DNA"/>
</dbReference>
<dbReference type="InterPro" id="IPR009057">
    <property type="entry name" value="Homeodomain-like_sf"/>
</dbReference>
<dbReference type="PROSITE" id="PS01124">
    <property type="entry name" value="HTH_ARAC_FAMILY_2"/>
    <property type="match status" value="1"/>
</dbReference>
<keyword evidence="7" id="KW-1185">Reference proteome</keyword>
<dbReference type="PANTHER" id="PTHR43280:SF28">
    <property type="entry name" value="HTH-TYPE TRANSCRIPTIONAL ACTIVATOR RHAS"/>
    <property type="match status" value="1"/>
</dbReference>
<keyword evidence="4" id="KW-1133">Transmembrane helix</keyword>
<dbReference type="SMART" id="SM00342">
    <property type="entry name" value="HTH_ARAC"/>
    <property type="match status" value="1"/>
</dbReference>
<feature type="transmembrane region" description="Helical" evidence="4">
    <location>
        <begin position="12"/>
        <end position="35"/>
    </location>
</feature>
<feature type="domain" description="HTH araC/xylS-type" evidence="5">
    <location>
        <begin position="662"/>
        <end position="761"/>
    </location>
</feature>
<keyword evidence="4" id="KW-0472">Membrane</keyword>
<protein>
    <submittedName>
        <fullName evidence="6">Helix-turn-helix domain-containing protein</fullName>
    </submittedName>
</protein>
<comment type="caution">
    <text evidence="6">The sequence shown here is derived from an EMBL/GenBank/DDBJ whole genome shotgun (WGS) entry which is preliminary data.</text>
</comment>
<organism evidence="6 7">
    <name type="scientific">Paenibacillus agricola</name>
    <dbReference type="NCBI Taxonomy" id="2716264"/>
    <lineage>
        <taxon>Bacteria</taxon>
        <taxon>Bacillati</taxon>
        <taxon>Bacillota</taxon>
        <taxon>Bacilli</taxon>
        <taxon>Bacillales</taxon>
        <taxon>Paenibacillaceae</taxon>
        <taxon>Paenibacillus</taxon>
    </lineage>
</organism>
<evidence type="ECO:0000313" key="6">
    <source>
        <dbReference type="EMBL" id="NHN29867.1"/>
    </source>
</evidence>
<dbReference type="Proteomes" id="UP001165962">
    <property type="component" value="Unassembled WGS sequence"/>
</dbReference>
<reference evidence="6" key="1">
    <citation type="submission" date="2020-03" db="EMBL/GenBank/DDBJ databases">
        <title>Draft sequencing of Paenibacilllus sp. S3N08.</title>
        <authorList>
            <person name="Kim D.-U."/>
        </authorList>
    </citation>
    <scope>NUCLEOTIDE SEQUENCE</scope>
    <source>
        <strain evidence="6">S3N08</strain>
    </source>
</reference>
<evidence type="ECO:0000256" key="1">
    <source>
        <dbReference type="ARBA" id="ARBA00023015"/>
    </source>
</evidence>
<dbReference type="Pfam" id="PF12833">
    <property type="entry name" value="HTH_18"/>
    <property type="match status" value="1"/>
</dbReference>
<evidence type="ECO:0000313" key="7">
    <source>
        <dbReference type="Proteomes" id="UP001165962"/>
    </source>
</evidence>
<dbReference type="RefSeq" id="WP_166148390.1">
    <property type="nucleotide sequence ID" value="NZ_JAAOIW010000003.1"/>
</dbReference>
<proteinExistence type="predicted"/>
<keyword evidence="3" id="KW-0804">Transcription</keyword>
<dbReference type="PANTHER" id="PTHR43280">
    <property type="entry name" value="ARAC-FAMILY TRANSCRIPTIONAL REGULATOR"/>
    <property type="match status" value="1"/>
</dbReference>
<dbReference type="SUPFAM" id="SSF46689">
    <property type="entry name" value="Homeodomain-like"/>
    <property type="match status" value="2"/>
</dbReference>
<dbReference type="InterPro" id="IPR018062">
    <property type="entry name" value="HTH_AraC-typ_CS"/>
</dbReference>
<feature type="transmembrane region" description="Helical" evidence="4">
    <location>
        <begin position="296"/>
        <end position="317"/>
    </location>
</feature>
<keyword evidence="4" id="KW-0812">Transmembrane</keyword>
<dbReference type="Gene3D" id="1.10.10.60">
    <property type="entry name" value="Homeodomain-like"/>
    <property type="match status" value="2"/>
</dbReference>
<evidence type="ECO:0000259" key="5">
    <source>
        <dbReference type="PROSITE" id="PS01124"/>
    </source>
</evidence>
<gene>
    <name evidence="6" type="ORF">G9U52_08470</name>
</gene>